<gene>
    <name evidence="2" type="ORF">FBEOM_13056</name>
</gene>
<proteinExistence type="predicted"/>
<dbReference type="AlphaFoldDB" id="A0A9P5A7Q6"/>
<evidence type="ECO:0000313" key="2">
    <source>
        <dbReference type="EMBL" id="KAF4333143.1"/>
    </source>
</evidence>
<dbReference type="Proteomes" id="UP000730481">
    <property type="component" value="Unassembled WGS sequence"/>
</dbReference>
<comment type="caution">
    <text evidence="2">The sequence shown here is derived from an EMBL/GenBank/DDBJ whole genome shotgun (WGS) entry which is preliminary data.</text>
</comment>
<name>A0A9P5A7Q6_9HYPO</name>
<feature type="region of interest" description="Disordered" evidence="1">
    <location>
        <begin position="140"/>
        <end position="159"/>
    </location>
</feature>
<evidence type="ECO:0000313" key="3">
    <source>
        <dbReference type="Proteomes" id="UP000730481"/>
    </source>
</evidence>
<sequence length="159" mass="16814">MVPVAPTWSWASIEGTVAVDLLPENSRTDIQVKSVLATIIDAASGLLGPRFGIVLQGPLLRIEKPEVDKVTGIWYARTEPGVARMARVFPDVEGSETKAGDELACLSFLVLARRKKGPTALSDEDVQGLVVKKVKGCAERNEDVGSSQGADGNGGCDPI</sequence>
<dbReference type="OrthoDB" id="3789824at2759"/>
<reference evidence="2" key="2">
    <citation type="submission" date="2020-02" db="EMBL/GenBank/DDBJ databases">
        <title>Identification and distribution of gene clusters putatively required for synthesis of sphingolipid metabolism inhibitors in phylogenetically diverse species of the filamentous fungus Fusarium.</title>
        <authorList>
            <person name="Kim H.-S."/>
            <person name="Busman M."/>
            <person name="Brown D.W."/>
            <person name="Divon H."/>
            <person name="Uhlig S."/>
            <person name="Proctor R.H."/>
        </authorList>
    </citation>
    <scope>NUCLEOTIDE SEQUENCE</scope>
    <source>
        <strain evidence="2">NRRL 25174</strain>
    </source>
</reference>
<dbReference type="EMBL" id="PVQB02000899">
    <property type="protein sequence ID" value="KAF4333143.1"/>
    <property type="molecule type" value="Genomic_DNA"/>
</dbReference>
<evidence type="ECO:0000256" key="1">
    <source>
        <dbReference type="SAM" id="MobiDB-lite"/>
    </source>
</evidence>
<reference evidence="2" key="1">
    <citation type="journal article" date="2017" name="Mycologia">
        <title>Fusarium algeriense, sp. nov., a novel toxigenic crown rot pathogen of durum wheat from Algeria is nested in the Fusarium burgessii species complex.</title>
        <authorList>
            <person name="Laraba I."/>
            <person name="Keddad A."/>
            <person name="Boureghda H."/>
            <person name="Abdallah N."/>
            <person name="Vaughan M.M."/>
            <person name="Proctor R.H."/>
            <person name="Busman M."/>
            <person name="O'Donnell K."/>
        </authorList>
    </citation>
    <scope>NUCLEOTIDE SEQUENCE</scope>
    <source>
        <strain evidence="2">NRRL 25174</strain>
    </source>
</reference>
<accession>A0A9P5A7Q6</accession>
<protein>
    <submittedName>
        <fullName evidence="2">Heterokaryon incompatibility</fullName>
    </submittedName>
</protein>
<organism evidence="2 3">
    <name type="scientific">Fusarium beomiforme</name>
    <dbReference type="NCBI Taxonomy" id="44412"/>
    <lineage>
        <taxon>Eukaryota</taxon>
        <taxon>Fungi</taxon>
        <taxon>Dikarya</taxon>
        <taxon>Ascomycota</taxon>
        <taxon>Pezizomycotina</taxon>
        <taxon>Sordariomycetes</taxon>
        <taxon>Hypocreomycetidae</taxon>
        <taxon>Hypocreales</taxon>
        <taxon>Nectriaceae</taxon>
        <taxon>Fusarium</taxon>
        <taxon>Fusarium burgessii species complex</taxon>
    </lineage>
</organism>
<keyword evidence="3" id="KW-1185">Reference proteome</keyword>